<organism evidence="1 2">
    <name type="scientific">Lederbergia citrea</name>
    <dbReference type="NCBI Taxonomy" id="2833581"/>
    <lineage>
        <taxon>Bacteria</taxon>
        <taxon>Bacillati</taxon>
        <taxon>Bacillota</taxon>
        <taxon>Bacilli</taxon>
        <taxon>Bacillales</taxon>
        <taxon>Bacillaceae</taxon>
        <taxon>Lederbergia</taxon>
    </lineage>
</organism>
<gene>
    <name evidence="1" type="ORF">KHA91_16655</name>
</gene>
<dbReference type="AlphaFoldDB" id="A0A942Z480"/>
<dbReference type="RefSeq" id="WP_213099370.1">
    <property type="nucleotide sequence ID" value="NZ_JAGYPN010000003.1"/>
</dbReference>
<sequence length="53" mass="5889">MMIDIIISDDGEELHRILDSIIGEIVNMASKGLITADEQRQSNHMTPVILPIT</sequence>
<dbReference type="Proteomes" id="UP000676456">
    <property type="component" value="Unassembled WGS sequence"/>
</dbReference>
<name>A0A942Z480_9BACI</name>
<dbReference type="EMBL" id="JAGYPN010000003">
    <property type="protein sequence ID" value="MBS4224353.1"/>
    <property type="molecule type" value="Genomic_DNA"/>
</dbReference>
<proteinExistence type="predicted"/>
<protein>
    <submittedName>
        <fullName evidence="1">Uncharacterized protein</fullName>
    </submittedName>
</protein>
<accession>A0A942Z480</accession>
<comment type="caution">
    <text evidence="1">The sequence shown here is derived from an EMBL/GenBank/DDBJ whole genome shotgun (WGS) entry which is preliminary data.</text>
</comment>
<evidence type="ECO:0000313" key="2">
    <source>
        <dbReference type="Proteomes" id="UP000676456"/>
    </source>
</evidence>
<keyword evidence="2" id="KW-1185">Reference proteome</keyword>
<reference evidence="1 2" key="1">
    <citation type="submission" date="2021-05" db="EMBL/GenBank/DDBJ databases">
        <title>Novel Bacillus species.</title>
        <authorList>
            <person name="Liu G."/>
        </authorList>
    </citation>
    <scope>NUCLEOTIDE SEQUENCE [LARGE SCALE GENOMIC DNA]</scope>
    <source>
        <strain evidence="1 2">FJAT-49682</strain>
    </source>
</reference>
<evidence type="ECO:0000313" key="1">
    <source>
        <dbReference type="EMBL" id="MBS4224353.1"/>
    </source>
</evidence>